<evidence type="ECO:0000313" key="10">
    <source>
        <dbReference type="Proteomes" id="UP000268162"/>
    </source>
</evidence>
<protein>
    <submittedName>
        <fullName evidence="9">Redoxin</fullName>
    </submittedName>
</protein>
<name>A0A4P9ZW32_9FUNG</name>
<dbReference type="Pfam" id="PF08534">
    <property type="entry name" value="Redoxin"/>
    <property type="match status" value="1"/>
</dbReference>
<evidence type="ECO:0000256" key="4">
    <source>
        <dbReference type="ARBA" id="ARBA00023002"/>
    </source>
</evidence>
<dbReference type="GO" id="GO:0034599">
    <property type="term" value="P:cellular response to oxidative stress"/>
    <property type="evidence" value="ECO:0007669"/>
    <property type="project" value="InterPro"/>
</dbReference>
<feature type="non-terminal residue" evidence="9">
    <location>
        <position position="173"/>
    </location>
</feature>
<gene>
    <name evidence="9" type="ORF">BJ085DRAFT_5328</name>
</gene>
<keyword evidence="4 7" id="KW-0560">Oxidoreductase</keyword>
<comment type="similarity">
    <text evidence="1 7">Belongs to the peroxiredoxin family. Prx5 subfamily.</text>
</comment>
<evidence type="ECO:0000256" key="1">
    <source>
        <dbReference type="ARBA" id="ARBA00010505"/>
    </source>
</evidence>
<evidence type="ECO:0000256" key="5">
    <source>
        <dbReference type="ARBA" id="ARBA00023284"/>
    </source>
</evidence>
<keyword evidence="2 7" id="KW-0575">Peroxidase</keyword>
<dbReference type="GO" id="GO:0008379">
    <property type="term" value="F:thioredoxin peroxidase activity"/>
    <property type="evidence" value="ECO:0007669"/>
    <property type="project" value="InterPro"/>
</dbReference>
<sequence>IQAGQPLPNLPLQFESPATELPAFDHFARFPRALLVGVPGAFTPGCSQSHLPGFISRAQALADLGVQQLGCVAVNDAFVMQAWAQSLLQSSKVGGKGEGTSGQATAVGPLPFQFLADPQAKLVGALGLSFDATAALGNWRARRFVLILENGVVREVLSEPDNVGITVTRASHV</sequence>
<feature type="active site" description="Cysteine sulfenic acid (-SOH) intermediate" evidence="6">
    <location>
        <position position="46"/>
    </location>
</feature>
<evidence type="ECO:0000313" key="9">
    <source>
        <dbReference type="EMBL" id="RKP37161.1"/>
    </source>
</evidence>
<feature type="domain" description="Redoxin" evidence="8">
    <location>
        <begin position="32"/>
        <end position="168"/>
    </location>
</feature>
<dbReference type="Proteomes" id="UP000268162">
    <property type="component" value="Unassembled WGS sequence"/>
</dbReference>
<dbReference type="PANTHER" id="PTHR10430">
    <property type="entry name" value="PEROXIREDOXIN"/>
    <property type="match status" value="1"/>
</dbReference>
<dbReference type="InterPro" id="IPR036249">
    <property type="entry name" value="Thioredoxin-like_sf"/>
</dbReference>
<dbReference type="CDD" id="cd03013">
    <property type="entry name" value="PRX5_like"/>
    <property type="match status" value="1"/>
</dbReference>
<keyword evidence="10" id="KW-1185">Reference proteome</keyword>
<dbReference type="PANTHER" id="PTHR10430:SF16">
    <property type="entry name" value="PEROXIREDOXIN-5, MITOCHONDRIAL"/>
    <property type="match status" value="1"/>
</dbReference>
<evidence type="ECO:0000256" key="2">
    <source>
        <dbReference type="ARBA" id="ARBA00022559"/>
    </source>
</evidence>
<dbReference type="InterPro" id="IPR037944">
    <property type="entry name" value="PRX5-like"/>
</dbReference>
<dbReference type="AlphaFoldDB" id="A0A4P9ZW32"/>
<dbReference type="GO" id="GO:0045454">
    <property type="term" value="P:cell redox homeostasis"/>
    <property type="evidence" value="ECO:0007669"/>
    <property type="project" value="TreeGrafter"/>
</dbReference>
<keyword evidence="5 7" id="KW-0676">Redox-active center</keyword>
<accession>A0A4P9ZW32</accession>
<evidence type="ECO:0000259" key="8">
    <source>
        <dbReference type="Pfam" id="PF08534"/>
    </source>
</evidence>
<evidence type="ECO:0000256" key="3">
    <source>
        <dbReference type="ARBA" id="ARBA00022862"/>
    </source>
</evidence>
<proteinExistence type="inferred from homology"/>
<dbReference type="GO" id="GO:0042744">
    <property type="term" value="P:hydrogen peroxide catabolic process"/>
    <property type="evidence" value="ECO:0007669"/>
    <property type="project" value="TreeGrafter"/>
</dbReference>
<organism evidence="9 10">
    <name type="scientific">Dimargaris cristalligena</name>
    <dbReference type="NCBI Taxonomy" id="215637"/>
    <lineage>
        <taxon>Eukaryota</taxon>
        <taxon>Fungi</taxon>
        <taxon>Fungi incertae sedis</taxon>
        <taxon>Zoopagomycota</taxon>
        <taxon>Kickxellomycotina</taxon>
        <taxon>Dimargaritomycetes</taxon>
        <taxon>Dimargaritales</taxon>
        <taxon>Dimargaritaceae</taxon>
        <taxon>Dimargaris</taxon>
    </lineage>
</organism>
<keyword evidence="3 7" id="KW-0049">Antioxidant</keyword>
<evidence type="ECO:0000256" key="7">
    <source>
        <dbReference type="RuleBase" id="RU366011"/>
    </source>
</evidence>
<dbReference type="SUPFAM" id="SSF52833">
    <property type="entry name" value="Thioredoxin-like"/>
    <property type="match status" value="1"/>
</dbReference>
<dbReference type="GO" id="GO:0005737">
    <property type="term" value="C:cytoplasm"/>
    <property type="evidence" value="ECO:0007669"/>
    <property type="project" value="TreeGrafter"/>
</dbReference>
<feature type="non-terminal residue" evidence="9">
    <location>
        <position position="1"/>
    </location>
</feature>
<dbReference type="STRING" id="215637.A0A4P9ZW32"/>
<dbReference type="Gene3D" id="3.40.30.10">
    <property type="entry name" value="Glutaredoxin"/>
    <property type="match status" value="1"/>
</dbReference>
<evidence type="ECO:0000256" key="6">
    <source>
        <dbReference type="PIRSR" id="PIRSR637944-1"/>
    </source>
</evidence>
<comment type="function">
    <text evidence="7">Thiol-specific peroxidase that catalyzes the reduction of hydrogen peroxide and organic hydroperoxides to water and alcohols, respectively. Plays a role in cell protection against oxidative stress by detoxifying peroxides.</text>
</comment>
<dbReference type="EMBL" id="ML002532">
    <property type="protein sequence ID" value="RKP37161.1"/>
    <property type="molecule type" value="Genomic_DNA"/>
</dbReference>
<dbReference type="InterPro" id="IPR013740">
    <property type="entry name" value="Redoxin"/>
</dbReference>
<reference evidence="10" key="1">
    <citation type="journal article" date="2018" name="Nat. Microbiol.">
        <title>Leveraging single-cell genomics to expand the fungal tree of life.</title>
        <authorList>
            <person name="Ahrendt S.R."/>
            <person name="Quandt C.A."/>
            <person name="Ciobanu D."/>
            <person name="Clum A."/>
            <person name="Salamov A."/>
            <person name="Andreopoulos B."/>
            <person name="Cheng J.F."/>
            <person name="Woyke T."/>
            <person name="Pelin A."/>
            <person name="Henrissat B."/>
            <person name="Reynolds N.K."/>
            <person name="Benny G.L."/>
            <person name="Smith M.E."/>
            <person name="James T.Y."/>
            <person name="Grigoriev I.V."/>
        </authorList>
    </citation>
    <scope>NUCLEOTIDE SEQUENCE [LARGE SCALE GENOMIC DNA]</scope>
    <source>
        <strain evidence="10">RSA 468</strain>
    </source>
</reference>